<dbReference type="OrthoDB" id="10060191at2759"/>
<sequence length="112" mass="12851">MMIVFNHSKKVDKDSLMRNGIKSYKLCGESGGADVETAARFVIELKNLLLQENLTDTQVYNMDETGLEWRKMSKTTLSTMYERQNKKMEKKAVKTESLFVAHQIWTALIGKS</sequence>
<evidence type="ECO:0008006" key="3">
    <source>
        <dbReference type="Google" id="ProtNLM"/>
    </source>
</evidence>
<evidence type="ECO:0000313" key="1">
    <source>
        <dbReference type="EMBL" id="OAF70232.1"/>
    </source>
</evidence>
<keyword evidence="2" id="KW-1185">Reference proteome</keyword>
<gene>
    <name evidence="1" type="ORF">A3Q56_02017</name>
</gene>
<evidence type="ECO:0000313" key="2">
    <source>
        <dbReference type="Proteomes" id="UP000078046"/>
    </source>
</evidence>
<organism evidence="1 2">
    <name type="scientific">Intoshia linei</name>
    <dbReference type="NCBI Taxonomy" id="1819745"/>
    <lineage>
        <taxon>Eukaryota</taxon>
        <taxon>Metazoa</taxon>
        <taxon>Spiralia</taxon>
        <taxon>Lophotrochozoa</taxon>
        <taxon>Mesozoa</taxon>
        <taxon>Orthonectida</taxon>
        <taxon>Rhopaluridae</taxon>
        <taxon>Intoshia</taxon>
    </lineage>
</organism>
<proteinExistence type="predicted"/>
<comment type="caution">
    <text evidence="1">The sequence shown here is derived from an EMBL/GenBank/DDBJ whole genome shotgun (WGS) entry which is preliminary data.</text>
</comment>
<accession>A0A177B993</accession>
<reference evidence="1 2" key="1">
    <citation type="submission" date="2016-04" db="EMBL/GenBank/DDBJ databases">
        <title>The genome of Intoshia linei affirms orthonectids as highly simplified spiralians.</title>
        <authorList>
            <person name="Mikhailov K.V."/>
            <person name="Slusarev G.S."/>
            <person name="Nikitin M.A."/>
            <person name="Logacheva M.D."/>
            <person name="Penin A."/>
            <person name="Aleoshin V."/>
            <person name="Panchin Y.V."/>
        </authorList>
    </citation>
    <scope>NUCLEOTIDE SEQUENCE [LARGE SCALE GENOMIC DNA]</scope>
    <source>
        <strain evidence="1">Intl2013</strain>
        <tissue evidence="1">Whole animal</tissue>
    </source>
</reference>
<protein>
    <recommendedName>
        <fullName evidence="3">DDE-1 domain-containing protein</fullName>
    </recommendedName>
</protein>
<dbReference type="Proteomes" id="UP000078046">
    <property type="component" value="Unassembled WGS sequence"/>
</dbReference>
<name>A0A177B993_9BILA</name>
<dbReference type="AlphaFoldDB" id="A0A177B993"/>
<dbReference type="EMBL" id="LWCA01000171">
    <property type="protein sequence ID" value="OAF70232.1"/>
    <property type="molecule type" value="Genomic_DNA"/>
</dbReference>